<dbReference type="Pfam" id="PF18127">
    <property type="entry name" value="NAMPT_N"/>
    <property type="match status" value="1"/>
</dbReference>
<proteinExistence type="inferred from homology"/>
<keyword evidence="4" id="KW-0808">Transferase</keyword>
<keyword evidence="2" id="KW-0662">Pyridine nucleotide biosynthesis</keyword>
<feature type="compositionally biased region" description="Low complexity" evidence="9">
    <location>
        <begin position="86"/>
        <end position="95"/>
    </location>
</feature>
<dbReference type="InterPro" id="IPR036068">
    <property type="entry name" value="Nicotinate_pribotase-like_C"/>
</dbReference>
<evidence type="ECO:0000259" key="10">
    <source>
        <dbReference type="Pfam" id="PF04095"/>
    </source>
</evidence>
<evidence type="ECO:0000259" key="11">
    <source>
        <dbReference type="Pfam" id="PF18127"/>
    </source>
</evidence>
<dbReference type="InterPro" id="IPR013785">
    <property type="entry name" value="Aldolase_TIM"/>
</dbReference>
<dbReference type="EC" id="2.4.2.12" evidence="6"/>
<comment type="pathway">
    <text evidence="5">Cofactor biosynthesis; NAD(+) biosynthesis; nicotinamide D-ribonucleotide from 5-phospho-alpha-D-ribose 1-diphosphate and nicotinamide: step 1/1.</text>
</comment>
<evidence type="ECO:0000256" key="5">
    <source>
        <dbReference type="ARBA" id="ARBA00035007"/>
    </source>
</evidence>
<evidence type="ECO:0000256" key="3">
    <source>
        <dbReference type="ARBA" id="ARBA00022676"/>
    </source>
</evidence>
<evidence type="ECO:0000256" key="6">
    <source>
        <dbReference type="ARBA" id="ARBA00035024"/>
    </source>
</evidence>
<dbReference type="PANTHER" id="PTHR43816">
    <property type="entry name" value="NICOTINAMIDE PHOSPHORIBOSYLTRANSFERASE"/>
    <property type="match status" value="1"/>
</dbReference>
<feature type="domain" description="Nicotinamide phosphoribosyltransferase N-terminal" evidence="11">
    <location>
        <begin position="300"/>
        <end position="359"/>
    </location>
</feature>
<dbReference type="PANTHER" id="PTHR43816:SF1">
    <property type="entry name" value="NICOTINAMIDE PHOSPHORIBOSYLTRANSFERASE"/>
    <property type="match status" value="1"/>
</dbReference>
<dbReference type="Pfam" id="PF04095">
    <property type="entry name" value="NAPRTase"/>
    <property type="match status" value="1"/>
</dbReference>
<protein>
    <recommendedName>
        <fullName evidence="7">Nicotinamide phosphoribosyltransferase</fullName>
        <ecNumber evidence="6">2.4.2.12</ecNumber>
    </recommendedName>
</protein>
<gene>
    <name evidence="12" type="ORF">AB1Y20_014084</name>
</gene>
<evidence type="ECO:0000256" key="7">
    <source>
        <dbReference type="ARBA" id="ARBA00035036"/>
    </source>
</evidence>
<keyword evidence="3" id="KW-0328">Glycosyltransferase</keyword>
<dbReference type="EMBL" id="JBGBPQ010000027">
    <property type="protein sequence ID" value="KAL1498776.1"/>
    <property type="molecule type" value="Genomic_DNA"/>
</dbReference>
<feature type="region of interest" description="Disordered" evidence="9">
    <location>
        <begin position="51"/>
        <end position="125"/>
    </location>
</feature>
<dbReference type="GO" id="GO:0009435">
    <property type="term" value="P:NAD+ biosynthetic process"/>
    <property type="evidence" value="ECO:0007669"/>
    <property type="project" value="InterPro"/>
</dbReference>
<dbReference type="Gene3D" id="3.20.20.70">
    <property type="entry name" value="Aldolase class I"/>
    <property type="match status" value="1"/>
</dbReference>
<organism evidence="12 13">
    <name type="scientific">Prymnesium parvum</name>
    <name type="common">Toxic golden alga</name>
    <dbReference type="NCBI Taxonomy" id="97485"/>
    <lineage>
        <taxon>Eukaryota</taxon>
        <taxon>Haptista</taxon>
        <taxon>Haptophyta</taxon>
        <taxon>Prymnesiophyceae</taxon>
        <taxon>Prymnesiales</taxon>
        <taxon>Prymnesiaceae</taxon>
        <taxon>Prymnesium</taxon>
    </lineage>
</organism>
<name>A0AB34IIR9_PRYPA</name>
<evidence type="ECO:0000256" key="2">
    <source>
        <dbReference type="ARBA" id="ARBA00022642"/>
    </source>
</evidence>
<dbReference type="InterPro" id="IPR041529">
    <property type="entry name" value="DUF5598"/>
</dbReference>
<keyword evidence="13" id="KW-1185">Reference proteome</keyword>
<dbReference type="Proteomes" id="UP001515480">
    <property type="component" value="Unassembled WGS sequence"/>
</dbReference>
<dbReference type="InterPro" id="IPR016471">
    <property type="entry name" value="Nicotinamide_PRibTrfase"/>
</dbReference>
<comment type="catalytic activity">
    <reaction evidence="8">
        <text>beta-nicotinamide D-ribonucleotide + diphosphate = 5-phospho-alpha-D-ribose 1-diphosphate + nicotinamide + H(+)</text>
        <dbReference type="Rhea" id="RHEA:16149"/>
        <dbReference type="ChEBI" id="CHEBI:14649"/>
        <dbReference type="ChEBI" id="CHEBI:15378"/>
        <dbReference type="ChEBI" id="CHEBI:17154"/>
        <dbReference type="ChEBI" id="CHEBI:33019"/>
        <dbReference type="ChEBI" id="CHEBI:58017"/>
        <dbReference type="EC" id="2.4.2.12"/>
    </reaction>
    <physiologicalReaction direction="right-to-left" evidence="8">
        <dbReference type="Rhea" id="RHEA:16151"/>
    </physiologicalReaction>
</comment>
<evidence type="ECO:0000256" key="4">
    <source>
        <dbReference type="ARBA" id="ARBA00022679"/>
    </source>
</evidence>
<dbReference type="SUPFAM" id="SSF51690">
    <property type="entry name" value="Nicotinate/Quinolinate PRTase C-terminal domain-like"/>
    <property type="match status" value="1"/>
</dbReference>
<evidence type="ECO:0000256" key="1">
    <source>
        <dbReference type="ARBA" id="ARBA00010897"/>
    </source>
</evidence>
<feature type="domain" description="Nicotinate/nicotinamide phosphoribosyltransferase" evidence="10">
    <location>
        <begin position="504"/>
        <end position="837"/>
    </location>
</feature>
<dbReference type="AlphaFoldDB" id="A0AB34IIR9"/>
<evidence type="ECO:0000256" key="9">
    <source>
        <dbReference type="SAM" id="MobiDB-lite"/>
    </source>
</evidence>
<evidence type="ECO:0000256" key="8">
    <source>
        <dbReference type="ARBA" id="ARBA00047835"/>
    </source>
</evidence>
<sequence length="1032" mass="113123">MSNSVNSRIRRSLPLRPFSGTPSYFRQGFKFVLNCASYSYPPPCFEAAAAQAAKRGPHSRPGQRPHPAATSPPAQKMGNANSNTEPLQQQLKNLLPPMPRPPNIQFPFRPAEKPRSGPKPPVECTKPAADAAAAELGLLTKELLNAKNNILLMTDGYKFSHHKQYPVSWMPKHAREAEPPIFFPAFGDLPGTVLLKLHPVPAQPGDAPKVTFVTNVSTVVAAVVQPLGSEPVDIVWRGKPVTYLGGKKEYIVMKLDDATRDALRLPSTHTIIKLRNLDESKVKRGSVLNETFEGGYNVSYFTSRAYKDQFEGLDSDGNGDHIVFFGLQYFIKEYLMGEVVTREKIEAADVFVARYMADVRFQGPTFAQGYDHTMFPRGDWEAMLSGDYDCTGEGVPERAGRLPIKIEALPEGSLVQPGVCMFKLTNTHPRFFWLPNFLETLLVQIWYPTTVATQSREFRKTIQAYSILSQRVSPMPPELGKPEFTVENVYEDNLSIHVAQVADLLDFGYRGVSSHETACLGSAAYYASGFECSDTVAGSRMLLERYNGRSSDAPEFLASFGAMFEQVHCATSVPAAGEQTTYASTPHPYPHAYCIHHCMLLPSHSTITSWADMAPDSDAVLYEKAEYHAFCNMFKQYMSAFAVSLVSDGFNIWNAVANHWPCEEPAQGAPSMRAMLRERLDKGLLSLVRPDSGEGVETLPQLLTILRAALPEMFEEGEPMRAVFDASDARAAKYAEIVTKLQKKLGMPEGANPFRRCKGQQFRVLQGDGVALDTVGDMCASLLANGFCVNTVNFGSGGGLLQKLNRDSLSCAFKCCAMYVNGKMYAIGKDPIAGGKKSYPGNPAVIRGEDGVLRNRGVYDAKGKMVLAQPLSADEFHNGVKNDELVTIFKDGEVLVDQSFFDIKSRVTIKNLDSALSKAVDNLALKLDFLQTMTSKEAIAVRLAEASCGSKWMHKHATKLDDMSAKFAELDLGSTFTSLGLTSTMDSEAVLAHIKENLMCDKKATKTVLASINSGDIAAAKAAKGTKAVLTL</sequence>
<evidence type="ECO:0000313" key="13">
    <source>
        <dbReference type="Proteomes" id="UP001515480"/>
    </source>
</evidence>
<comment type="caution">
    <text evidence="12">The sequence shown here is derived from an EMBL/GenBank/DDBJ whole genome shotgun (WGS) entry which is preliminary data.</text>
</comment>
<dbReference type="GO" id="GO:0047280">
    <property type="term" value="F:nicotinamide phosphoribosyltransferase activity"/>
    <property type="evidence" value="ECO:0007669"/>
    <property type="project" value="UniProtKB-EC"/>
</dbReference>
<reference evidence="12 13" key="1">
    <citation type="journal article" date="2024" name="Science">
        <title>Giant polyketide synthase enzymes in the biosynthesis of giant marine polyether toxins.</title>
        <authorList>
            <person name="Fallon T.R."/>
            <person name="Shende V.V."/>
            <person name="Wierzbicki I.H."/>
            <person name="Pendleton A.L."/>
            <person name="Watervoot N.F."/>
            <person name="Auber R.P."/>
            <person name="Gonzalez D.J."/>
            <person name="Wisecaver J.H."/>
            <person name="Moore B.S."/>
        </authorList>
    </citation>
    <scope>NUCLEOTIDE SEQUENCE [LARGE SCALE GENOMIC DNA]</scope>
    <source>
        <strain evidence="12 13">12B1</strain>
    </source>
</reference>
<dbReference type="InterPro" id="IPR041525">
    <property type="entry name" value="N/Namide_PRibTrfase"/>
</dbReference>
<evidence type="ECO:0000313" key="12">
    <source>
        <dbReference type="EMBL" id="KAL1498776.1"/>
    </source>
</evidence>
<comment type="similarity">
    <text evidence="1">Belongs to the NAPRTase family.</text>
</comment>
<accession>A0AB34IIR9</accession>